<name>A0A811UG26_CERCA</name>
<dbReference type="InterPro" id="IPR013653">
    <property type="entry name" value="GCN5-like_dom"/>
</dbReference>
<dbReference type="Pfam" id="PF08445">
    <property type="entry name" value="FR47"/>
    <property type="match status" value="1"/>
</dbReference>
<sequence length="281" mass="32240">MSHTLVEIPQAQWTELRDLYEGQRKQACAYNTLQCLIEWQKQDAELDLSIYSLDGDWRSDGTYLAIKKNPLKHLYLNTLSENQDRLITALATLKREKNEHILVFGFPERLMSTVEQFYFENGFPKESFETDGTAWYHIDREKALQFTAEPPAGYTLRRLEPKYAEQVNSVWPHRAPGSVLFVERMISYNDNVGVFDEASNLVAWCLRLPIGSLGLLQVMDTHKRMGLGNLVVRYMAKLIAGKGLEVTAPVVFANVPSRTMFEKLGFKVIDNVYWVLLPASE</sequence>
<proteinExistence type="predicted"/>
<keyword evidence="3" id="KW-1185">Reference proteome</keyword>
<dbReference type="AlphaFoldDB" id="A0A811UG26"/>
<gene>
    <name evidence="2" type="ORF">CCAP1982_LOCUS6767</name>
</gene>
<dbReference type="InterPro" id="IPR016181">
    <property type="entry name" value="Acyl_CoA_acyltransferase"/>
</dbReference>
<dbReference type="EMBL" id="CAJHJT010000012">
    <property type="protein sequence ID" value="CAD6998152.1"/>
    <property type="molecule type" value="Genomic_DNA"/>
</dbReference>
<dbReference type="SUPFAM" id="SSF55729">
    <property type="entry name" value="Acyl-CoA N-acyltransferases (Nat)"/>
    <property type="match status" value="1"/>
</dbReference>
<dbReference type="GO" id="GO:0016747">
    <property type="term" value="F:acyltransferase activity, transferring groups other than amino-acyl groups"/>
    <property type="evidence" value="ECO:0007669"/>
    <property type="project" value="InterPro"/>
</dbReference>
<dbReference type="Proteomes" id="UP000606786">
    <property type="component" value="Unassembled WGS sequence"/>
</dbReference>
<comment type="caution">
    <text evidence="2">The sequence shown here is derived from an EMBL/GenBank/DDBJ whole genome shotgun (WGS) entry which is preliminary data.</text>
</comment>
<accession>A0A811UG26</accession>
<dbReference type="OrthoDB" id="7305308at2759"/>
<feature type="domain" description="N-acetyltransferase" evidence="1">
    <location>
        <begin position="154"/>
        <end position="281"/>
    </location>
</feature>
<evidence type="ECO:0000313" key="3">
    <source>
        <dbReference type="Proteomes" id="UP000606786"/>
    </source>
</evidence>
<dbReference type="InterPro" id="IPR000182">
    <property type="entry name" value="GNAT_dom"/>
</dbReference>
<organism evidence="2 3">
    <name type="scientific">Ceratitis capitata</name>
    <name type="common">Mediterranean fruit fly</name>
    <name type="synonym">Tephritis capitata</name>
    <dbReference type="NCBI Taxonomy" id="7213"/>
    <lineage>
        <taxon>Eukaryota</taxon>
        <taxon>Metazoa</taxon>
        <taxon>Ecdysozoa</taxon>
        <taxon>Arthropoda</taxon>
        <taxon>Hexapoda</taxon>
        <taxon>Insecta</taxon>
        <taxon>Pterygota</taxon>
        <taxon>Neoptera</taxon>
        <taxon>Endopterygota</taxon>
        <taxon>Diptera</taxon>
        <taxon>Brachycera</taxon>
        <taxon>Muscomorpha</taxon>
        <taxon>Tephritoidea</taxon>
        <taxon>Tephritidae</taxon>
        <taxon>Ceratitis</taxon>
        <taxon>Ceratitis</taxon>
    </lineage>
</organism>
<dbReference type="PANTHER" id="PTHR20958">
    <property type="entry name" value="GLYCINE N-ACYLTRANSFERASE-LIKE PROTEIN"/>
    <property type="match status" value="1"/>
</dbReference>
<dbReference type="InterPro" id="IPR053225">
    <property type="entry name" value="Acyl-CoA_N-acyltransferase"/>
</dbReference>
<dbReference type="PANTHER" id="PTHR20958:SF10">
    <property type="entry name" value="GH05617P-RELATED"/>
    <property type="match status" value="1"/>
</dbReference>
<dbReference type="PROSITE" id="PS51186">
    <property type="entry name" value="GNAT"/>
    <property type="match status" value="1"/>
</dbReference>
<protein>
    <submittedName>
        <fullName evidence="2">(Mediterranean fruit fly) hypothetical protein</fullName>
    </submittedName>
</protein>
<evidence type="ECO:0000313" key="2">
    <source>
        <dbReference type="EMBL" id="CAD6998152.1"/>
    </source>
</evidence>
<dbReference type="Gene3D" id="3.40.630.30">
    <property type="match status" value="2"/>
</dbReference>
<reference evidence="2" key="1">
    <citation type="submission" date="2020-11" db="EMBL/GenBank/DDBJ databases">
        <authorList>
            <person name="Whitehead M."/>
        </authorList>
    </citation>
    <scope>NUCLEOTIDE SEQUENCE</scope>
    <source>
        <strain evidence="2">EGII</strain>
    </source>
</reference>
<evidence type="ECO:0000259" key="1">
    <source>
        <dbReference type="PROSITE" id="PS51186"/>
    </source>
</evidence>